<comment type="subcellular location">
    <subcellularLocation>
        <location evidence="1">Cell membrane</location>
        <topology evidence="1">Multi-pass membrane protein</topology>
    </subcellularLocation>
</comment>
<keyword evidence="2" id="KW-0812">Transmembrane</keyword>
<dbReference type="EMBL" id="AP021906">
    <property type="protein sequence ID" value="BBP86821.1"/>
    <property type="molecule type" value="Genomic_DNA"/>
</dbReference>
<dbReference type="InterPro" id="IPR011701">
    <property type="entry name" value="MFS"/>
</dbReference>
<feature type="transmembrane region" description="Helical" evidence="2">
    <location>
        <begin position="163"/>
        <end position="186"/>
    </location>
</feature>
<protein>
    <recommendedName>
        <fullName evidence="5">Major facilitator superfamily (MFS) profile domain-containing protein</fullName>
    </recommendedName>
</protein>
<evidence type="ECO:0000313" key="4">
    <source>
        <dbReference type="Proteomes" id="UP000464658"/>
    </source>
</evidence>
<gene>
    <name evidence="3" type="ORF">BsIDN1_04390</name>
</gene>
<evidence type="ECO:0000256" key="1">
    <source>
        <dbReference type="ARBA" id="ARBA00004651"/>
    </source>
</evidence>
<feature type="transmembrane region" description="Helical" evidence="2">
    <location>
        <begin position="9"/>
        <end position="28"/>
    </location>
</feature>
<reference evidence="3 4" key="1">
    <citation type="submission" date="2019-12" db="EMBL/GenBank/DDBJ databases">
        <title>Full genome sequence of a Bacillus safensis strain isolated from commercially available natto in Indonesia.</title>
        <authorList>
            <person name="Yoshida M."/>
            <person name="Uomi M."/>
            <person name="Waturangi D."/>
            <person name="Ekaputri J.J."/>
            <person name="Setiamarga D.H.E."/>
        </authorList>
    </citation>
    <scope>NUCLEOTIDE SEQUENCE [LARGE SCALE GENOMIC DNA]</scope>
    <source>
        <strain evidence="3 4">IDN1</strain>
    </source>
</reference>
<evidence type="ECO:0008006" key="5">
    <source>
        <dbReference type="Google" id="ProtNLM"/>
    </source>
</evidence>
<dbReference type="GO" id="GO:0005886">
    <property type="term" value="C:plasma membrane"/>
    <property type="evidence" value="ECO:0007669"/>
    <property type="project" value="UniProtKB-SubCell"/>
</dbReference>
<dbReference type="Gene3D" id="1.20.1720.10">
    <property type="entry name" value="Multidrug resistance protein D"/>
    <property type="match status" value="1"/>
</dbReference>
<dbReference type="GO" id="GO:0022857">
    <property type="term" value="F:transmembrane transporter activity"/>
    <property type="evidence" value="ECO:0007669"/>
    <property type="project" value="InterPro"/>
</dbReference>
<proteinExistence type="predicted"/>
<feature type="transmembrane region" description="Helical" evidence="2">
    <location>
        <begin position="133"/>
        <end position="157"/>
    </location>
</feature>
<evidence type="ECO:0000313" key="3">
    <source>
        <dbReference type="EMBL" id="BBP86821.1"/>
    </source>
</evidence>
<evidence type="ECO:0000256" key="2">
    <source>
        <dbReference type="SAM" id="Phobius"/>
    </source>
</evidence>
<dbReference type="AlphaFoldDB" id="A0A5S9M1F8"/>
<organism evidence="3 4">
    <name type="scientific">Bacillus safensis</name>
    <dbReference type="NCBI Taxonomy" id="561879"/>
    <lineage>
        <taxon>Bacteria</taxon>
        <taxon>Bacillati</taxon>
        <taxon>Bacillota</taxon>
        <taxon>Bacilli</taxon>
        <taxon>Bacillales</taxon>
        <taxon>Bacillaceae</taxon>
        <taxon>Bacillus</taxon>
    </lineage>
</organism>
<dbReference type="SUPFAM" id="SSF103473">
    <property type="entry name" value="MFS general substrate transporter"/>
    <property type="match status" value="1"/>
</dbReference>
<feature type="transmembrane region" description="Helical" evidence="2">
    <location>
        <begin position="48"/>
        <end position="69"/>
    </location>
</feature>
<keyword evidence="2" id="KW-1133">Transmembrane helix</keyword>
<name>A0A5S9M1F8_BACIA</name>
<dbReference type="InterPro" id="IPR036259">
    <property type="entry name" value="MFS_trans_sf"/>
</dbReference>
<sequence length="206" mass="21791">MKILASDRLFVGYALSQGLVFAAMFAYISGSPFVLQEIFNLSPQGFSAAFAVNSLGIITAGQVFARVAAKIGEEKVLRIGLLTAALGGVTLFFMISIDAGLYGILIPLFLLSQALELSAPLPRLLRQHHGAHAGSAAALIGVAQMLLGACMTPLVGLAGSQTAFPMGLIIMLCDLGALCCYFFFVARAKKKDPHKRVFSFIMACSN</sequence>
<feature type="transmembrane region" description="Helical" evidence="2">
    <location>
        <begin position="76"/>
        <end position="95"/>
    </location>
</feature>
<keyword evidence="2" id="KW-0472">Membrane</keyword>
<accession>A0A5S9M1F8</accession>
<dbReference type="Pfam" id="PF07690">
    <property type="entry name" value="MFS_1"/>
    <property type="match status" value="1"/>
</dbReference>
<feature type="transmembrane region" description="Helical" evidence="2">
    <location>
        <begin position="101"/>
        <end position="121"/>
    </location>
</feature>
<dbReference type="Proteomes" id="UP000464658">
    <property type="component" value="Chromosome"/>
</dbReference>